<dbReference type="InterPro" id="IPR004509">
    <property type="entry name" value="Competence_ComEA_HhH"/>
</dbReference>
<dbReference type="InterPro" id="IPR010994">
    <property type="entry name" value="RuvA_2-like"/>
</dbReference>
<keyword evidence="3" id="KW-1185">Reference proteome</keyword>
<dbReference type="RefSeq" id="WP_028528163.1">
    <property type="nucleotide sequence ID" value="NZ_CABLBR010000008.1"/>
</dbReference>
<dbReference type="Gene3D" id="3.10.560.10">
    <property type="entry name" value="Outer membrane lipoprotein wza domain like"/>
    <property type="match status" value="1"/>
</dbReference>
<dbReference type="Pfam" id="PF12836">
    <property type="entry name" value="HHH_3"/>
    <property type="match status" value="1"/>
</dbReference>
<gene>
    <name evidence="2" type="ORF">NQ502_13375</name>
</gene>
<dbReference type="SUPFAM" id="SSF47781">
    <property type="entry name" value="RuvA domain 2-like"/>
    <property type="match status" value="1"/>
</dbReference>
<dbReference type="Proteomes" id="UP001060164">
    <property type="component" value="Chromosome"/>
</dbReference>
<organism evidence="2 3">
    <name type="scientific">Ruminococcus gauvreauii</name>
    <dbReference type="NCBI Taxonomy" id="438033"/>
    <lineage>
        <taxon>Bacteria</taxon>
        <taxon>Bacillati</taxon>
        <taxon>Bacillota</taxon>
        <taxon>Clostridia</taxon>
        <taxon>Eubacteriales</taxon>
        <taxon>Oscillospiraceae</taxon>
        <taxon>Ruminococcus</taxon>
    </lineage>
</organism>
<dbReference type="InterPro" id="IPR019554">
    <property type="entry name" value="Soluble_ligand-bd"/>
</dbReference>
<dbReference type="Pfam" id="PF10531">
    <property type="entry name" value="SLBB"/>
    <property type="match status" value="1"/>
</dbReference>
<dbReference type="PANTHER" id="PTHR21180:SF32">
    <property type="entry name" value="ENDONUCLEASE_EXONUCLEASE_PHOSPHATASE FAMILY DOMAIN-CONTAINING PROTEIN 1"/>
    <property type="match status" value="1"/>
</dbReference>
<dbReference type="InterPro" id="IPR003583">
    <property type="entry name" value="Hlx-hairpin-Hlx_DNA-bd_motif"/>
</dbReference>
<feature type="domain" description="Helix-hairpin-helix DNA-binding motif class 1" evidence="1">
    <location>
        <begin position="172"/>
        <end position="191"/>
    </location>
</feature>
<name>A0ABY5VDF0_9FIRM</name>
<dbReference type="EMBL" id="CP102290">
    <property type="protein sequence ID" value="UWP58369.1"/>
    <property type="molecule type" value="Genomic_DNA"/>
</dbReference>
<evidence type="ECO:0000313" key="3">
    <source>
        <dbReference type="Proteomes" id="UP001060164"/>
    </source>
</evidence>
<proteinExistence type="predicted"/>
<keyword evidence="2" id="KW-0238">DNA-binding</keyword>
<dbReference type="NCBIfam" id="TIGR00426">
    <property type="entry name" value="competence protein ComEA helix-hairpin-helix repeat region"/>
    <property type="match status" value="1"/>
</dbReference>
<evidence type="ECO:0000259" key="1">
    <source>
        <dbReference type="SMART" id="SM00278"/>
    </source>
</evidence>
<evidence type="ECO:0000313" key="2">
    <source>
        <dbReference type="EMBL" id="UWP58369.1"/>
    </source>
</evidence>
<protein>
    <submittedName>
        <fullName evidence="2">ComEA family DNA-binding protein</fullName>
    </submittedName>
</protein>
<sequence length="195" mass="20973">MEKLWQKSIRKMVLFLMGMMILGGCRKETVYELDETPEKETDFDGPAAEEREDICIYICGAVAVPGVYELEAGSRVIHAVEAAGGLTEEAYAGALNQARQLSDGEQITVLTLAEAEAAVQDGAGDMQGQTDGKININTADAAKLTELTGIGAAKAEAILAYREAHGTFQDIEELKNVDGIADKTFEKIKESITVN</sequence>
<feature type="domain" description="Helix-hairpin-helix DNA-binding motif class 1" evidence="1">
    <location>
        <begin position="142"/>
        <end position="161"/>
    </location>
</feature>
<dbReference type="InterPro" id="IPR051675">
    <property type="entry name" value="Endo/Exo/Phosphatase_dom_1"/>
</dbReference>
<dbReference type="Gene3D" id="1.10.150.310">
    <property type="entry name" value="Tex RuvX-like domain-like"/>
    <property type="match status" value="1"/>
</dbReference>
<accession>A0ABY5VDF0</accession>
<dbReference type="SMART" id="SM00278">
    <property type="entry name" value="HhH1"/>
    <property type="match status" value="2"/>
</dbReference>
<reference evidence="2" key="1">
    <citation type="journal article" date="2022" name="Cell">
        <title>Design, construction, and in vivo augmentation of a complex gut microbiome.</title>
        <authorList>
            <person name="Cheng A.G."/>
            <person name="Ho P.Y."/>
            <person name="Aranda-Diaz A."/>
            <person name="Jain S."/>
            <person name="Yu F.B."/>
            <person name="Meng X."/>
            <person name="Wang M."/>
            <person name="Iakiviak M."/>
            <person name="Nagashima K."/>
            <person name="Zhao A."/>
            <person name="Murugkar P."/>
            <person name="Patil A."/>
            <person name="Atabakhsh K."/>
            <person name="Weakley A."/>
            <person name="Yan J."/>
            <person name="Brumbaugh A.R."/>
            <person name="Higginbottom S."/>
            <person name="Dimas A."/>
            <person name="Shiver A.L."/>
            <person name="Deutschbauer A."/>
            <person name="Neff N."/>
            <person name="Sonnenburg J.L."/>
            <person name="Huang K.C."/>
            <person name="Fischbach M.A."/>
        </authorList>
    </citation>
    <scope>NUCLEOTIDE SEQUENCE</scope>
    <source>
        <strain evidence="2">DSM 19829</strain>
    </source>
</reference>
<dbReference type="PANTHER" id="PTHR21180">
    <property type="entry name" value="ENDONUCLEASE/EXONUCLEASE/PHOSPHATASE FAMILY DOMAIN-CONTAINING PROTEIN 1"/>
    <property type="match status" value="1"/>
</dbReference>
<dbReference type="PROSITE" id="PS51257">
    <property type="entry name" value="PROKAR_LIPOPROTEIN"/>
    <property type="match status" value="1"/>
</dbReference>
<dbReference type="GO" id="GO:0003677">
    <property type="term" value="F:DNA binding"/>
    <property type="evidence" value="ECO:0007669"/>
    <property type="project" value="UniProtKB-KW"/>
</dbReference>